<accession>A0AAU7LLS0</accession>
<gene>
    <name evidence="1" type="ORF">ABLV49_11430</name>
</gene>
<evidence type="ECO:0000313" key="1">
    <source>
        <dbReference type="EMBL" id="XBP68540.1"/>
    </source>
</evidence>
<organism evidence="1">
    <name type="scientific">Polaromonas hydrogenivorans</name>
    <dbReference type="NCBI Taxonomy" id="335476"/>
    <lineage>
        <taxon>Bacteria</taxon>
        <taxon>Pseudomonadati</taxon>
        <taxon>Pseudomonadota</taxon>
        <taxon>Betaproteobacteria</taxon>
        <taxon>Burkholderiales</taxon>
        <taxon>Comamonadaceae</taxon>
        <taxon>Polaromonas</taxon>
    </lineage>
</organism>
<protein>
    <submittedName>
        <fullName evidence="1">Uncharacterized protein</fullName>
    </submittedName>
</protein>
<reference evidence="1" key="1">
    <citation type="submission" date="2024-05" db="EMBL/GenBank/DDBJ databases">
        <authorList>
            <person name="Bunk B."/>
            <person name="Swiderski J."/>
            <person name="Sproer C."/>
            <person name="Thiel V."/>
        </authorList>
    </citation>
    <scope>NUCLEOTIDE SEQUENCE</scope>
    <source>
        <strain evidence="1">DSM 17735</strain>
    </source>
</reference>
<proteinExistence type="predicted"/>
<sequence>MTEWVTKMLALIKSGNIPAAVAQIKATTSSKDLRQLHAALDKAKALPRLRAVELAINDQLQALASPRLSRSP</sequence>
<dbReference type="AlphaFoldDB" id="A0AAU7LLS0"/>
<name>A0AAU7LLS0_9BURK</name>
<dbReference type="RefSeq" id="WP_011801184.1">
    <property type="nucleotide sequence ID" value="NZ_CBCSCU010000027.1"/>
</dbReference>
<dbReference type="EMBL" id="CP157675">
    <property type="protein sequence ID" value="XBP68540.1"/>
    <property type="molecule type" value="Genomic_DNA"/>
</dbReference>